<organism evidence="7 8">
    <name type="scientific">Desulfosalsimonas propionicica</name>
    <dbReference type="NCBI Taxonomy" id="332175"/>
    <lineage>
        <taxon>Bacteria</taxon>
        <taxon>Pseudomonadati</taxon>
        <taxon>Thermodesulfobacteriota</taxon>
        <taxon>Desulfobacteria</taxon>
        <taxon>Desulfobacterales</taxon>
        <taxon>Desulfosalsimonadaceae</taxon>
        <taxon>Desulfosalsimonas</taxon>
    </lineage>
</organism>
<gene>
    <name evidence="7" type="ORF">HNR65_002595</name>
</gene>
<accession>A0A7W0CAN6</accession>
<evidence type="ECO:0000256" key="1">
    <source>
        <dbReference type="ARBA" id="ARBA00001946"/>
    </source>
</evidence>
<keyword evidence="4" id="KW-0479">Metal-binding</keyword>
<evidence type="ECO:0000256" key="6">
    <source>
        <dbReference type="RuleBase" id="RU004466"/>
    </source>
</evidence>
<evidence type="ECO:0000256" key="5">
    <source>
        <dbReference type="ARBA" id="ARBA00022842"/>
    </source>
</evidence>
<sequence>MSGMKQQVLEKINPDLSAIEMALVENLDPHLDLVKQTAGHLIFSGGKRLRPLLIVLCARICGHESPFVTKFATTFEFLHTATLMHDDVIDGANMRRGKQAAHHLYGAAVTVLVGDFLLARAICIAAETENPRIIRVVASLTEQMSEGEIYQLIKKGQTDLTEAEYMDIIRRKTGVLIESACKSGAILAGATQKQENALTAYGKHLGLVFQIADDILDYTADAGELGKNVGADLREGKLTLPVIYALSRAGETDHGRMKAIISNPEFTQSDFAELLGLLEKYQGVADARQKALDHVHKAKVHLEGFAPSATREILEMMADYALKRSS</sequence>
<evidence type="ECO:0000256" key="3">
    <source>
        <dbReference type="ARBA" id="ARBA00022679"/>
    </source>
</evidence>
<reference evidence="7 8" key="1">
    <citation type="submission" date="2020-07" db="EMBL/GenBank/DDBJ databases">
        <title>Genomic Encyclopedia of Type Strains, Phase IV (KMG-IV): sequencing the most valuable type-strain genomes for metagenomic binning, comparative biology and taxonomic classification.</title>
        <authorList>
            <person name="Goeker M."/>
        </authorList>
    </citation>
    <scope>NUCLEOTIDE SEQUENCE [LARGE SCALE GENOMIC DNA]</scope>
    <source>
        <strain evidence="7 8">DSM 17721</strain>
    </source>
</reference>
<name>A0A7W0CAN6_9BACT</name>
<evidence type="ECO:0000313" key="7">
    <source>
        <dbReference type="EMBL" id="MBA2882253.1"/>
    </source>
</evidence>
<dbReference type="EC" id="2.5.1.90" evidence="7"/>
<dbReference type="SFLD" id="SFLDS00005">
    <property type="entry name" value="Isoprenoid_Synthase_Type_I"/>
    <property type="match status" value="1"/>
</dbReference>
<dbReference type="RefSeq" id="WP_181551895.1">
    <property type="nucleotide sequence ID" value="NZ_JACDUS010000008.1"/>
</dbReference>
<keyword evidence="3 6" id="KW-0808">Transferase</keyword>
<evidence type="ECO:0000256" key="2">
    <source>
        <dbReference type="ARBA" id="ARBA00006706"/>
    </source>
</evidence>
<keyword evidence="5" id="KW-0460">Magnesium</keyword>
<dbReference type="Gene3D" id="1.10.600.10">
    <property type="entry name" value="Farnesyl Diphosphate Synthase"/>
    <property type="match status" value="1"/>
</dbReference>
<dbReference type="PROSITE" id="PS00444">
    <property type="entry name" value="POLYPRENYL_SYNTHASE_2"/>
    <property type="match status" value="1"/>
</dbReference>
<dbReference type="PANTHER" id="PTHR12001:SF69">
    <property type="entry name" value="ALL TRANS-POLYPRENYL-DIPHOSPHATE SYNTHASE PDSS1"/>
    <property type="match status" value="1"/>
</dbReference>
<dbReference type="PANTHER" id="PTHR12001">
    <property type="entry name" value="GERANYLGERANYL PYROPHOSPHATE SYNTHASE"/>
    <property type="match status" value="1"/>
</dbReference>
<dbReference type="EMBL" id="JACDUS010000008">
    <property type="protein sequence ID" value="MBA2882253.1"/>
    <property type="molecule type" value="Genomic_DNA"/>
</dbReference>
<dbReference type="GO" id="GO:0046872">
    <property type="term" value="F:metal ion binding"/>
    <property type="evidence" value="ECO:0007669"/>
    <property type="project" value="UniProtKB-KW"/>
</dbReference>
<evidence type="ECO:0000256" key="4">
    <source>
        <dbReference type="ARBA" id="ARBA00022723"/>
    </source>
</evidence>
<dbReference type="SUPFAM" id="SSF48576">
    <property type="entry name" value="Terpenoid synthases"/>
    <property type="match status" value="1"/>
</dbReference>
<dbReference type="PROSITE" id="PS00723">
    <property type="entry name" value="POLYPRENYL_SYNTHASE_1"/>
    <property type="match status" value="1"/>
</dbReference>
<comment type="caution">
    <text evidence="7">The sequence shown here is derived from an EMBL/GenBank/DDBJ whole genome shotgun (WGS) entry which is preliminary data.</text>
</comment>
<dbReference type="Proteomes" id="UP000525298">
    <property type="component" value="Unassembled WGS sequence"/>
</dbReference>
<proteinExistence type="inferred from homology"/>
<dbReference type="AlphaFoldDB" id="A0A7W0CAN6"/>
<protein>
    <submittedName>
        <fullName evidence="7">Octaprenyl-diphosphate synthase</fullName>
        <ecNumber evidence="7">2.5.1.90</ecNumber>
    </submittedName>
</protein>
<dbReference type="InterPro" id="IPR008949">
    <property type="entry name" value="Isoprenoid_synthase_dom_sf"/>
</dbReference>
<dbReference type="Pfam" id="PF00348">
    <property type="entry name" value="polyprenyl_synt"/>
    <property type="match status" value="1"/>
</dbReference>
<comment type="similarity">
    <text evidence="2 6">Belongs to the FPP/GGPP synthase family.</text>
</comment>
<comment type="cofactor">
    <cofactor evidence="1">
        <name>Mg(2+)</name>
        <dbReference type="ChEBI" id="CHEBI:18420"/>
    </cofactor>
</comment>
<dbReference type="InterPro" id="IPR033749">
    <property type="entry name" value="Polyprenyl_synt_CS"/>
</dbReference>
<evidence type="ECO:0000313" key="8">
    <source>
        <dbReference type="Proteomes" id="UP000525298"/>
    </source>
</evidence>
<keyword evidence="8" id="KW-1185">Reference proteome</keyword>
<dbReference type="InterPro" id="IPR000092">
    <property type="entry name" value="Polyprenyl_synt"/>
</dbReference>
<dbReference type="GO" id="GO:0008299">
    <property type="term" value="P:isoprenoid biosynthetic process"/>
    <property type="evidence" value="ECO:0007669"/>
    <property type="project" value="InterPro"/>
</dbReference>
<dbReference type="GO" id="GO:0106350">
    <property type="term" value="F:all-trans-octaprenyl-diphosphate synthase activity"/>
    <property type="evidence" value="ECO:0007669"/>
    <property type="project" value="UniProtKB-EC"/>
</dbReference>
<dbReference type="CDD" id="cd00685">
    <property type="entry name" value="Trans_IPPS_HT"/>
    <property type="match status" value="1"/>
</dbReference>